<dbReference type="InterPro" id="IPR036188">
    <property type="entry name" value="FAD/NAD-bd_sf"/>
</dbReference>
<evidence type="ECO:0000259" key="3">
    <source>
        <dbReference type="Pfam" id="PF07992"/>
    </source>
</evidence>
<dbReference type="InterPro" id="IPR052541">
    <property type="entry name" value="SQRD"/>
</dbReference>
<dbReference type="KEGG" id="sno:Snov_0965"/>
<dbReference type="SUPFAM" id="SSF51905">
    <property type="entry name" value="FAD/NAD(P)-binding domain"/>
    <property type="match status" value="2"/>
</dbReference>
<dbReference type="Proteomes" id="UP000006633">
    <property type="component" value="Chromosome"/>
</dbReference>
<keyword evidence="7" id="KW-1185">Reference proteome</keyword>
<accession>D7A6D8</accession>
<dbReference type="SUPFAM" id="SSF55424">
    <property type="entry name" value="FAD/NAD-linked reductases, dimerisation (C-terminal) domain"/>
    <property type="match status" value="1"/>
</dbReference>
<gene>
    <name evidence="6" type="ordered locus">Snov_0965</name>
</gene>
<dbReference type="GO" id="GO:0016491">
    <property type="term" value="F:oxidoreductase activity"/>
    <property type="evidence" value="ECO:0007669"/>
    <property type="project" value="InterPro"/>
</dbReference>
<dbReference type="EMBL" id="CP002026">
    <property type="protein sequence ID" value="ADH88288.1"/>
    <property type="molecule type" value="Genomic_DNA"/>
</dbReference>
<proteinExistence type="predicted"/>
<dbReference type="InterPro" id="IPR037092">
    <property type="entry name" value="FlavoCytC_S_DH_flav-bd_sf"/>
</dbReference>
<dbReference type="GO" id="GO:0050660">
    <property type="term" value="F:flavin adenine dinucleotide binding"/>
    <property type="evidence" value="ECO:0007669"/>
    <property type="project" value="InterPro"/>
</dbReference>
<dbReference type="Gene3D" id="3.90.760.10">
    <property type="entry name" value="Flavocytochrome c sulphide dehydrogenase, flavin-binding domain"/>
    <property type="match status" value="1"/>
</dbReference>
<evidence type="ECO:0000256" key="1">
    <source>
        <dbReference type="ARBA" id="ARBA00022630"/>
    </source>
</evidence>
<dbReference type="STRING" id="639283.Snov_0965"/>
<keyword evidence="1" id="KW-0285">Flavoprotein</keyword>
<name>D7A6D8_ANCN5</name>
<dbReference type="PANTHER" id="PTHR43755:SF1">
    <property type="entry name" value="FAD-DEPENDENT PYRIDINE NUCLEOTIDE-DISULPHIDE OXIDOREDUCTASE"/>
    <property type="match status" value="1"/>
</dbReference>
<keyword evidence="2" id="KW-0274">FAD</keyword>
<dbReference type="Pfam" id="PF09242">
    <property type="entry name" value="FCSD-flav_bind"/>
    <property type="match status" value="1"/>
</dbReference>
<evidence type="ECO:0000259" key="4">
    <source>
        <dbReference type="Pfam" id="PF09242"/>
    </source>
</evidence>
<evidence type="ECO:0000313" key="7">
    <source>
        <dbReference type="Proteomes" id="UP000006633"/>
    </source>
</evidence>
<feature type="domain" description="FAD/NAD(P)-binding" evidence="3">
    <location>
        <begin position="31"/>
        <end position="144"/>
    </location>
</feature>
<dbReference type="Gene3D" id="3.50.50.60">
    <property type="entry name" value="FAD/NAD(P)-binding domain"/>
    <property type="match status" value="2"/>
</dbReference>
<dbReference type="InterPro" id="IPR049386">
    <property type="entry name" value="FCSD_central"/>
</dbReference>
<dbReference type="InterPro" id="IPR006311">
    <property type="entry name" value="TAT_signal"/>
</dbReference>
<protein>
    <submittedName>
        <fullName evidence="6">Flavocytochrome c sulphide dehydrogenase flavin-binding protein</fullName>
    </submittedName>
</protein>
<organism evidence="6 7">
    <name type="scientific">Ancylobacter novellus (strain ATCC 8093 / DSM 506 / JCM 20403 / CCM 1077 / IAM 12100 / NBRC 12443 / NCIMB 10456)</name>
    <name type="common">Starkeya novella</name>
    <dbReference type="NCBI Taxonomy" id="639283"/>
    <lineage>
        <taxon>Bacteria</taxon>
        <taxon>Pseudomonadati</taxon>
        <taxon>Pseudomonadota</taxon>
        <taxon>Alphaproteobacteria</taxon>
        <taxon>Hyphomicrobiales</taxon>
        <taxon>Xanthobacteraceae</taxon>
        <taxon>Ancylobacter</taxon>
    </lineage>
</organism>
<dbReference type="Pfam" id="PF07992">
    <property type="entry name" value="Pyr_redox_2"/>
    <property type="match status" value="1"/>
</dbReference>
<dbReference type="PANTHER" id="PTHR43755">
    <property type="match status" value="1"/>
</dbReference>
<dbReference type="OrthoDB" id="9802771at2"/>
<feature type="domain" description="Flavocytochrome c sulphide dehydrogenase flavin-binding" evidence="4">
    <location>
        <begin position="359"/>
        <end position="418"/>
    </location>
</feature>
<evidence type="ECO:0000259" key="5">
    <source>
        <dbReference type="Pfam" id="PF21706"/>
    </source>
</evidence>
<dbReference type="InterPro" id="IPR016156">
    <property type="entry name" value="FAD/NAD-linked_Rdtase_dimer_sf"/>
</dbReference>
<dbReference type="AlphaFoldDB" id="D7A6D8"/>
<sequence length="424" mass="44547">MATALSRRTLLGGLALGVVAMPAVARAAPPRVAIVGAGFGGAALASALAAGPGGALDVVLVEPEPGYFALCRSNLVLGGMAAADSIWFGYDELARRAGIRLVPARAKRIDPDRRTIKLEDGTALPYDAAAVAPGIALDFASVPGWSREASERMPHGWIGRAQFALIERQLATVPDGGTIVILPPPDPSRCPPAPYERASMMAHRLRATGRGGCRIVILDSKERFAKMALFLEGWERYYPGMIEWLPPSIHEGIEEVDPATMTVRSGFGTYRNCALVNVIPAQTAGTVALESGLADRSGFCPVRPEDMGSLLARDIHVLGDAAQASPIPKAASAAVSQSGVVAAALRARLLGTEPAGGAYSSVCWSLLAPGDSVVTSGDYAATAGNMTEISSFVSSQTETSELRHKNADNYDAWFHEVTGRIFKQ</sequence>
<dbReference type="eggNOG" id="COG0446">
    <property type="taxonomic scope" value="Bacteria"/>
</dbReference>
<reference evidence="6 7" key="1">
    <citation type="journal article" date="2012" name="Stand. Genomic Sci.">
        <title>Complete genome sequence of the facultatively chemolithoautotrophic and methylotrophic alpha Proteobacterium Starkeya novella type strain (ATCC 8093(T)).</title>
        <authorList>
            <person name="Kappler U."/>
            <person name="Davenport K."/>
            <person name="Beatson S."/>
            <person name="Lucas S."/>
            <person name="Lapidus A."/>
            <person name="Copeland A."/>
            <person name="Berry K.W."/>
            <person name="Glavina Del Rio T."/>
            <person name="Hammon N."/>
            <person name="Dalin E."/>
            <person name="Tice H."/>
            <person name="Pitluck S."/>
            <person name="Richardson P."/>
            <person name="Bruce D."/>
            <person name="Goodwin L.A."/>
            <person name="Han C."/>
            <person name="Tapia R."/>
            <person name="Detter J.C."/>
            <person name="Chang Y.J."/>
            <person name="Jeffries C.D."/>
            <person name="Land M."/>
            <person name="Hauser L."/>
            <person name="Kyrpides N.C."/>
            <person name="Goker M."/>
            <person name="Ivanova N."/>
            <person name="Klenk H.P."/>
            <person name="Woyke T."/>
        </authorList>
    </citation>
    <scope>NUCLEOTIDE SEQUENCE [LARGE SCALE GENOMIC DNA]</scope>
    <source>
        <strain evidence="7">ATCC 8093 / DSM 506 / JCM 20403 / CCM 1077 / IAM 12100 / NBRC 12443 / NCIMB 10456</strain>
    </source>
</reference>
<evidence type="ECO:0000256" key="2">
    <source>
        <dbReference type="ARBA" id="ARBA00022827"/>
    </source>
</evidence>
<dbReference type="RefSeq" id="WP_013165793.1">
    <property type="nucleotide sequence ID" value="NC_014217.1"/>
</dbReference>
<dbReference type="Pfam" id="PF21706">
    <property type="entry name" value="FCSD_central"/>
    <property type="match status" value="1"/>
</dbReference>
<dbReference type="HOGENOM" id="CLU_030742_0_0_5"/>
<evidence type="ECO:0000313" key="6">
    <source>
        <dbReference type="EMBL" id="ADH88288.1"/>
    </source>
</evidence>
<dbReference type="PROSITE" id="PS51318">
    <property type="entry name" value="TAT"/>
    <property type="match status" value="1"/>
</dbReference>
<dbReference type="InterPro" id="IPR023753">
    <property type="entry name" value="FAD/NAD-binding_dom"/>
</dbReference>
<dbReference type="InterPro" id="IPR015323">
    <property type="entry name" value="FlavoCytC_S_DH_flav-bd"/>
</dbReference>
<feature type="domain" description="Sulfide dehydrogenase [flavocytochrome c] flavoprotein chain central" evidence="5">
    <location>
        <begin position="165"/>
        <end position="280"/>
    </location>
</feature>